<reference evidence="2" key="1">
    <citation type="submission" date="2018-12" db="EMBL/GenBank/DDBJ databases">
        <title>Singled stranded DNA viruses identified in blackflies (Austrosimulium ungulatum) sampled in New Zealand.</title>
        <authorList>
            <person name="Kraberger S."/>
            <person name="Fontenele R.S."/>
            <person name="Schmidlin K."/>
            <person name="Walters M."/>
            <person name="Varsani A."/>
        </authorList>
    </citation>
    <scope>NUCLEOTIDE SEQUENCE [LARGE SCALE GENOMIC DNA]</scope>
    <source>
        <strain evidence="2">028</strain>
    </source>
</reference>
<proteinExistence type="predicted"/>
<dbReference type="EMBL" id="MK249141">
    <property type="protein sequence ID" value="QCQ84640.1"/>
    <property type="molecule type" value="Genomic_DNA"/>
</dbReference>
<dbReference type="Proteomes" id="UP000324721">
    <property type="component" value="Segment"/>
</dbReference>
<name>A0A4P8PPA7_9VIRU</name>
<organism evidence="2">
    <name type="scientific">Blackfly microvirus SF02</name>
    <dbReference type="NCBI Taxonomy" id="2576452"/>
    <lineage>
        <taxon>Viruses</taxon>
        <taxon>Monodnaviria</taxon>
        <taxon>Sangervirae</taxon>
        <taxon>Phixviricota</taxon>
        <taxon>Malgrandaviricetes</taxon>
        <taxon>Petitvirales</taxon>
        <taxon>Microviridae</taxon>
        <taxon>Microvirus</taxon>
    </lineage>
</organism>
<feature type="compositionally biased region" description="Low complexity" evidence="1">
    <location>
        <begin position="1"/>
        <end position="12"/>
    </location>
</feature>
<accession>A0A4P8PPA7</accession>
<sequence length="273" mass="28710">MSFVDPYGQNPAPQQPAPNYPTSNSGSGFSSIDYGDILNALVQGGSAYASYAGAANANAKNVRLSREQMAFEERMSNTAVQRRVADIKAAGGNPATAFVSGGEASTPNYTPAHVDNTMAESSGILANASGKILASAMQKKQLQLTDAQIGLTTAQANAAAEQAGNIRADTALKLSTGGKVEQETLNLKAIRENIQVQLDGIVSDNVIKRVQAYVAGETKEDVVSAIRSGAILQKLHIAPQELKSNWADFKKSLLEAIGTSEDPTGPITRYNKP</sequence>
<feature type="region of interest" description="Disordered" evidence="1">
    <location>
        <begin position="1"/>
        <end position="25"/>
    </location>
</feature>
<evidence type="ECO:0000256" key="1">
    <source>
        <dbReference type="SAM" id="MobiDB-lite"/>
    </source>
</evidence>
<evidence type="ECO:0000313" key="2">
    <source>
        <dbReference type="EMBL" id="QCQ84640.1"/>
    </source>
</evidence>
<protein>
    <submittedName>
        <fullName evidence="2">DNA pilot protein</fullName>
    </submittedName>
</protein>